<dbReference type="Proteomes" id="UP000033038">
    <property type="component" value="Chromosome"/>
</dbReference>
<organism evidence="2 3">
    <name type="scientific">Methanosarcina barkeri str. Wiesmoor</name>
    <dbReference type="NCBI Taxonomy" id="1434109"/>
    <lineage>
        <taxon>Archaea</taxon>
        <taxon>Methanobacteriati</taxon>
        <taxon>Methanobacteriota</taxon>
        <taxon>Stenosarchaea group</taxon>
        <taxon>Methanomicrobia</taxon>
        <taxon>Methanosarcinales</taxon>
        <taxon>Methanosarcinaceae</taxon>
        <taxon>Methanosarcina</taxon>
    </lineage>
</organism>
<dbReference type="PANTHER" id="PTHR33169:SF14">
    <property type="entry name" value="TRANSCRIPTIONAL REGULATOR RV3488"/>
    <property type="match status" value="1"/>
</dbReference>
<dbReference type="HOGENOM" id="CLU_2021511_0_0_2"/>
<dbReference type="PATRIC" id="fig|1434109.4.peg.801"/>
<dbReference type="GeneID" id="24822087"/>
<accession>A0A0E3QK74</accession>
<sequence length="131" mass="15377">MDPEKEKPIVQTRESHSQNIHIEYIIKKHLNIAVLCIIRNNSMSGQDIAKEIFYRFHVYISPSAIYSILYSLKNQNLLEIDTIKGDLRTKYYILTEDGSQSIDKQIREFKEAAEYIIEWIDNILSENPTDL</sequence>
<proteinExistence type="predicted"/>
<gene>
    <name evidence="2" type="ORF">MSBRW_0657</name>
</gene>
<dbReference type="SUPFAM" id="SSF46785">
    <property type="entry name" value="Winged helix' DNA-binding domain"/>
    <property type="match status" value="1"/>
</dbReference>
<dbReference type="EMBL" id="CP009526">
    <property type="protein sequence ID" value="AKB49910.1"/>
    <property type="molecule type" value="Genomic_DNA"/>
</dbReference>
<feature type="domain" description="Transcription regulator PadR N-terminal" evidence="1">
    <location>
        <begin position="34"/>
        <end position="102"/>
    </location>
</feature>
<dbReference type="InterPro" id="IPR005149">
    <property type="entry name" value="Tscrpt_reg_PadR_N"/>
</dbReference>
<dbReference type="RefSeq" id="WP_011305377.1">
    <property type="nucleotide sequence ID" value="NZ_CP009526.1"/>
</dbReference>
<dbReference type="InterPro" id="IPR036388">
    <property type="entry name" value="WH-like_DNA-bd_sf"/>
</dbReference>
<name>A0A0E3QK74_METBA</name>
<dbReference type="KEGG" id="mbw:MSBRW_0657"/>
<reference evidence="2 3" key="1">
    <citation type="submission" date="2014-07" db="EMBL/GenBank/DDBJ databases">
        <title>Methanogenic archaea and the global carbon cycle.</title>
        <authorList>
            <person name="Henriksen J.R."/>
            <person name="Luke J."/>
            <person name="Reinhart S."/>
            <person name="Benedict M.N."/>
            <person name="Youngblut N.D."/>
            <person name="Metcalf M.E."/>
            <person name="Whitaker R.J."/>
            <person name="Metcalf W.W."/>
        </authorList>
    </citation>
    <scope>NUCLEOTIDE SEQUENCE [LARGE SCALE GENOMIC DNA]</scope>
    <source>
        <strain evidence="2 3">Wiesmoor</strain>
    </source>
</reference>
<dbReference type="InterPro" id="IPR052509">
    <property type="entry name" value="Metal_resp_DNA-bind_regulator"/>
</dbReference>
<dbReference type="InterPro" id="IPR036390">
    <property type="entry name" value="WH_DNA-bd_sf"/>
</dbReference>
<dbReference type="PANTHER" id="PTHR33169">
    <property type="entry name" value="PADR-FAMILY TRANSCRIPTIONAL REGULATOR"/>
    <property type="match status" value="1"/>
</dbReference>
<evidence type="ECO:0000313" key="3">
    <source>
        <dbReference type="Proteomes" id="UP000033038"/>
    </source>
</evidence>
<evidence type="ECO:0000259" key="1">
    <source>
        <dbReference type="Pfam" id="PF03551"/>
    </source>
</evidence>
<dbReference type="Pfam" id="PF03551">
    <property type="entry name" value="PadR"/>
    <property type="match status" value="1"/>
</dbReference>
<protein>
    <submittedName>
        <fullName evidence="2">Gas vesicle protein GvpE</fullName>
    </submittedName>
</protein>
<evidence type="ECO:0000313" key="2">
    <source>
        <dbReference type="EMBL" id="AKB49910.1"/>
    </source>
</evidence>
<dbReference type="AlphaFoldDB" id="A0A0E3QK74"/>
<dbReference type="Gene3D" id="1.10.10.10">
    <property type="entry name" value="Winged helix-like DNA-binding domain superfamily/Winged helix DNA-binding domain"/>
    <property type="match status" value="1"/>
</dbReference>